<accession>A0ABR3P895</accession>
<name>A0ABR3P895_9PEZI</name>
<evidence type="ECO:0000256" key="3">
    <source>
        <dbReference type="ARBA" id="ARBA00023155"/>
    </source>
</evidence>
<dbReference type="PANTHER" id="PTHR24324:SF5">
    <property type="entry name" value="HEMATOPOIETICALLY-EXPRESSED HOMEOBOX PROTEIN HHEX"/>
    <property type="match status" value="1"/>
</dbReference>
<proteinExistence type="predicted"/>
<keyword evidence="2 5" id="KW-0238">DNA-binding</keyword>
<reference evidence="9 10" key="1">
    <citation type="submission" date="2024-07" db="EMBL/GenBank/DDBJ databases">
        <title>Draft sequence of the Neodothiora populina.</title>
        <authorList>
            <person name="Drown D.D."/>
            <person name="Schuette U.S."/>
            <person name="Buechlein A.B."/>
            <person name="Rusch D.R."/>
            <person name="Winton L.W."/>
            <person name="Adams G.A."/>
        </authorList>
    </citation>
    <scope>NUCLEOTIDE SEQUENCE [LARGE SCALE GENOMIC DNA]</scope>
    <source>
        <strain evidence="9 10">CPC 39397</strain>
    </source>
</reference>
<dbReference type="InterPro" id="IPR001356">
    <property type="entry name" value="HD"/>
</dbReference>
<dbReference type="InterPro" id="IPR051000">
    <property type="entry name" value="Homeobox_DNA-bind_prot"/>
</dbReference>
<protein>
    <recommendedName>
        <fullName evidence="8">Homeobox domain-containing protein</fullName>
    </recommendedName>
</protein>
<feature type="compositionally biased region" description="Polar residues" evidence="7">
    <location>
        <begin position="1"/>
        <end position="56"/>
    </location>
</feature>
<evidence type="ECO:0000256" key="4">
    <source>
        <dbReference type="ARBA" id="ARBA00023242"/>
    </source>
</evidence>
<dbReference type="InterPro" id="IPR009057">
    <property type="entry name" value="Homeodomain-like_sf"/>
</dbReference>
<dbReference type="InterPro" id="IPR017970">
    <property type="entry name" value="Homeobox_CS"/>
</dbReference>
<evidence type="ECO:0000256" key="6">
    <source>
        <dbReference type="RuleBase" id="RU000682"/>
    </source>
</evidence>
<dbReference type="EMBL" id="JBFMKM010000012">
    <property type="protein sequence ID" value="KAL1302399.1"/>
    <property type="molecule type" value="Genomic_DNA"/>
</dbReference>
<evidence type="ECO:0000256" key="5">
    <source>
        <dbReference type="PROSITE-ProRule" id="PRU00108"/>
    </source>
</evidence>
<dbReference type="PROSITE" id="PS50071">
    <property type="entry name" value="HOMEOBOX_2"/>
    <property type="match status" value="1"/>
</dbReference>
<dbReference type="Pfam" id="PF00046">
    <property type="entry name" value="Homeodomain"/>
    <property type="match status" value="1"/>
</dbReference>
<dbReference type="CDD" id="cd00086">
    <property type="entry name" value="homeodomain"/>
    <property type="match status" value="1"/>
</dbReference>
<comment type="caution">
    <text evidence="9">The sequence shown here is derived from an EMBL/GenBank/DDBJ whole genome shotgun (WGS) entry which is preliminary data.</text>
</comment>
<keyword evidence="3 5" id="KW-0371">Homeobox</keyword>
<evidence type="ECO:0000313" key="9">
    <source>
        <dbReference type="EMBL" id="KAL1302399.1"/>
    </source>
</evidence>
<keyword evidence="4 5" id="KW-0539">Nucleus</keyword>
<keyword evidence="10" id="KW-1185">Reference proteome</keyword>
<evidence type="ECO:0000256" key="7">
    <source>
        <dbReference type="SAM" id="MobiDB-lite"/>
    </source>
</evidence>
<organism evidence="9 10">
    <name type="scientific">Neodothiora populina</name>
    <dbReference type="NCBI Taxonomy" id="2781224"/>
    <lineage>
        <taxon>Eukaryota</taxon>
        <taxon>Fungi</taxon>
        <taxon>Dikarya</taxon>
        <taxon>Ascomycota</taxon>
        <taxon>Pezizomycotina</taxon>
        <taxon>Dothideomycetes</taxon>
        <taxon>Dothideomycetidae</taxon>
        <taxon>Dothideales</taxon>
        <taxon>Dothioraceae</taxon>
        <taxon>Neodothiora</taxon>
    </lineage>
</organism>
<evidence type="ECO:0000313" key="10">
    <source>
        <dbReference type="Proteomes" id="UP001562354"/>
    </source>
</evidence>
<evidence type="ECO:0000256" key="1">
    <source>
        <dbReference type="ARBA" id="ARBA00004123"/>
    </source>
</evidence>
<dbReference type="RefSeq" id="XP_069198675.1">
    <property type="nucleotide sequence ID" value="XM_069342170.1"/>
</dbReference>
<feature type="region of interest" description="Disordered" evidence="7">
    <location>
        <begin position="656"/>
        <end position="685"/>
    </location>
</feature>
<dbReference type="PROSITE" id="PS00027">
    <property type="entry name" value="HOMEOBOX_1"/>
    <property type="match status" value="1"/>
</dbReference>
<dbReference type="SUPFAM" id="SSF46689">
    <property type="entry name" value="Homeodomain-like"/>
    <property type="match status" value="1"/>
</dbReference>
<feature type="compositionally biased region" description="Polar residues" evidence="7">
    <location>
        <begin position="663"/>
        <end position="681"/>
    </location>
</feature>
<dbReference type="PANTHER" id="PTHR24324">
    <property type="entry name" value="HOMEOBOX PROTEIN HHEX"/>
    <property type="match status" value="1"/>
</dbReference>
<gene>
    <name evidence="9" type="ORF">AAFC00_002799</name>
</gene>
<dbReference type="Proteomes" id="UP001562354">
    <property type="component" value="Unassembled WGS sequence"/>
</dbReference>
<feature type="domain" description="Homeobox" evidence="8">
    <location>
        <begin position="54"/>
        <end position="114"/>
    </location>
</feature>
<dbReference type="SMART" id="SM00389">
    <property type="entry name" value="HOX"/>
    <property type="match status" value="1"/>
</dbReference>
<dbReference type="GeneID" id="95976501"/>
<feature type="region of interest" description="Disordered" evidence="7">
    <location>
        <begin position="1"/>
        <end position="64"/>
    </location>
</feature>
<evidence type="ECO:0000256" key="2">
    <source>
        <dbReference type="ARBA" id="ARBA00023125"/>
    </source>
</evidence>
<dbReference type="Gene3D" id="1.10.10.60">
    <property type="entry name" value="Homeodomain-like"/>
    <property type="match status" value="1"/>
</dbReference>
<sequence length="705" mass="76926">MDSTPVSVSDLHISTSAMESPDDYNQGTPSPNTPLTANGSSSRRPPRKSTLTQQQKNQKRQRATQDQLITLEHEFNKNPTPTALTRERIAEQINMTERSVQIWFQNRRAKIKNIARKSIENGEDCESIPESMRRHLAMQAMESGKGAFFPGLLGPNGSGYPYGSGTMSLNPEQGSGKVVIQHFACRSLSIGSWRRVGQSQMDLIIFYSPEKACVTYYINNDSAGYKIEYPFAWIKNINLVQGEVTTAAEGASQRMGSLIVELIRPPKFYMDSSGSGGFYECGDFTEDQQASSVMVHHLGGPSKALSGQLAKLVSLESFQNRHNLHDPSAFAPTSAPVTPIGFRPASQPNHLVHPHSAAFHDTGMGLMGPPAPRGHKRQRSRSVPAAIDFSMFRNQPMPSFLIQHEQAPVAQPLPENLFAPVPQHHHNNGFAPGPAGSNLSIDTSASYGMDFRQFGAPMSATTLNSPSEFGTPGFYNPAANADLLNVSTPYSSSFLSVDPSAMIGTSNTPVSVMSHGDPVIADQSPPLNGLGRNQNDDIFSTPGEHHLNEDALCLSSDMYTKSFGMPFHSPGLQDESFDFTSPAPANMKMNLPFRSQDQHQTPMYQSSPHPGHQQVMHQDSAIAFQSPTQMPHGGDNGQSLYQTPKAEGSMMYHSPAQMHDNHFTSPHDSSMYQSPSVQAGGNHNADEIDLNSFLHYNGTIDPSSL</sequence>
<evidence type="ECO:0000259" key="8">
    <source>
        <dbReference type="PROSITE" id="PS50071"/>
    </source>
</evidence>
<comment type="subcellular location">
    <subcellularLocation>
        <location evidence="1 5 6">Nucleus</location>
    </subcellularLocation>
</comment>
<feature type="DNA-binding region" description="Homeobox" evidence="5">
    <location>
        <begin position="56"/>
        <end position="115"/>
    </location>
</feature>